<feature type="transmembrane region" description="Helical" evidence="12">
    <location>
        <begin position="141"/>
        <end position="161"/>
    </location>
</feature>
<evidence type="ECO:0000256" key="12">
    <source>
        <dbReference type="PIRNR" id="PIRNR006446"/>
    </source>
</evidence>
<evidence type="ECO:0000256" key="2">
    <source>
        <dbReference type="ARBA" id="ARBA00009819"/>
    </source>
</evidence>
<keyword evidence="14" id="KW-1185">Reference proteome</keyword>
<keyword evidence="4 12" id="KW-1003">Cell membrane</keyword>
<feature type="transmembrane region" description="Helical" evidence="12">
    <location>
        <begin position="370"/>
        <end position="391"/>
    </location>
</feature>
<feature type="transmembrane region" description="Helical" evidence="12">
    <location>
        <begin position="108"/>
        <end position="129"/>
    </location>
</feature>
<comment type="similarity">
    <text evidence="2 12">Belongs to the cytochrome ubiquinol oxidase subunit 1 family.</text>
</comment>
<feature type="transmembrane region" description="Helical" evidence="12">
    <location>
        <begin position="73"/>
        <end position="96"/>
    </location>
</feature>
<dbReference type="PANTHER" id="PTHR30365:SF14">
    <property type="entry name" value="CYTOCHROME BD MENAQUINOL OXIDASE SUBUNIT I-RELATED"/>
    <property type="match status" value="1"/>
</dbReference>
<dbReference type="InterPro" id="IPR002585">
    <property type="entry name" value="Cyt-d_ubiquinol_oxidase_su_1"/>
</dbReference>
<sequence length="474" mass="51441">MTPAALAWLRLPAAADPAQLLPAREQMAFTLGFHIILVPFGVALTTFMLVAHHRGLRRGDTDALLLARRWSKVAAVLFAVGAITGTVLSFELGVLWPRLMGRYGAAVGFPFAIEGLFFFTEAIFVAIYIYGWDRMRPWAHFWSGVPVSLASVGGAAAVIAANSWMNQPGGVTVRGGTVVDVRPAQVFFNGAFWLEFLHMLLAAYIVAGFFVAGVYAVGMLRGRRTPYHRRGFLIGFVAAACVLPFQMIVGDTIARHVFAQEPAKFAAVELVPATGSHVPETLGGVLLDGTVRYGLPVPDLASVLAGFSPSTTIQGLNAIPADVRPTDREASIVHLAFDVMVGASLLLVLLALWFLWVWWRRRDTLTTDRWFLRAASTGGILALACLESGWVTTEVGRQPWIVVGLLLTRDAVTTRGDLWFLLGAVVLVYLAVAAGALGVLRSMKSRWELHGDQSVEVPYGPERRGEPEAGRRVP</sequence>
<keyword evidence="6 12" id="KW-0812">Transmembrane</keyword>
<feature type="transmembrane region" description="Helical" evidence="12">
    <location>
        <begin position="418"/>
        <end position="440"/>
    </location>
</feature>
<evidence type="ECO:0000256" key="6">
    <source>
        <dbReference type="ARBA" id="ARBA00022692"/>
    </source>
</evidence>
<evidence type="ECO:0000313" key="13">
    <source>
        <dbReference type="EMBL" id="MDF3301436.1"/>
    </source>
</evidence>
<keyword evidence="3 12" id="KW-0813">Transport</keyword>
<dbReference type="PIRSF" id="PIRSF006446">
    <property type="entry name" value="Cyt_quinol_oxidase_1"/>
    <property type="match status" value="1"/>
</dbReference>
<keyword evidence="11 12" id="KW-0472">Membrane</keyword>
<accession>A0ABT6A9V4</accession>
<comment type="subcellular location">
    <subcellularLocation>
        <location evidence="1">Cell membrane</location>
        <topology evidence="1">Multi-pass membrane protein</topology>
    </subcellularLocation>
</comment>
<organism evidence="13 14">
    <name type="scientific">Streptomyces tropicalis</name>
    <dbReference type="NCBI Taxonomy" id="3034234"/>
    <lineage>
        <taxon>Bacteria</taxon>
        <taxon>Bacillati</taxon>
        <taxon>Actinomycetota</taxon>
        <taxon>Actinomycetes</taxon>
        <taxon>Kitasatosporales</taxon>
        <taxon>Streptomycetaceae</taxon>
        <taxon>Streptomyces</taxon>
    </lineage>
</organism>
<evidence type="ECO:0000256" key="7">
    <source>
        <dbReference type="ARBA" id="ARBA00022723"/>
    </source>
</evidence>
<name>A0ABT6A9V4_9ACTN</name>
<evidence type="ECO:0000256" key="1">
    <source>
        <dbReference type="ARBA" id="ARBA00004651"/>
    </source>
</evidence>
<feature type="transmembrane region" description="Helical" evidence="12">
    <location>
        <begin position="196"/>
        <end position="220"/>
    </location>
</feature>
<dbReference type="Pfam" id="PF01654">
    <property type="entry name" value="Cyt_bd_oxida_I"/>
    <property type="match status" value="1"/>
</dbReference>
<feature type="transmembrane region" description="Helical" evidence="12">
    <location>
        <begin position="232"/>
        <end position="249"/>
    </location>
</feature>
<evidence type="ECO:0000256" key="3">
    <source>
        <dbReference type="ARBA" id="ARBA00022448"/>
    </source>
</evidence>
<feature type="transmembrane region" description="Helical" evidence="12">
    <location>
        <begin position="332"/>
        <end position="358"/>
    </location>
</feature>
<comment type="caution">
    <text evidence="13">The sequence shown here is derived from an EMBL/GenBank/DDBJ whole genome shotgun (WGS) entry which is preliminary data.</text>
</comment>
<keyword evidence="8 12" id="KW-0249">Electron transport</keyword>
<evidence type="ECO:0000256" key="11">
    <source>
        <dbReference type="ARBA" id="ARBA00023136"/>
    </source>
</evidence>
<dbReference type="EMBL" id="JARJBB010000013">
    <property type="protein sequence ID" value="MDF3301436.1"/>
    <property type="molecule type" value="Genomic_DNA"/>
</dbReference>
<dbReference type="RefSeq" id="WP_276111009.1">
    <property type="nucleotide sequence ID" value="NZ_JARJBB010000013.1"/>
</dbReference>
<proteinExistence type="inferred from homology"/>
<evidence type="ECO:0000313" key="14">
    <source>
        <dbReference type="Proteomes" id="UP001221150"/>
    </source>
</evidence>
<evidence type="ECO:0000256" key="4">
    <source>
        <dbReference type="ARBA" id="ARBA00022475"/>
    </source>
</evidence>
<evidence type="ECO:0000256" key="10">
    <source>
        <dbReference type="ARBA" id="ARBA00023004"/>
    </source>
</evidence>
<evidence type="ECO:0000256" key="8">
    <source>
        <dbReference type="ARBA" id="ARBA00022982"/>
    </source>
</evidence>
<evidence type="ECO:0000256" key="9">
    <source>
        <dbReference type="ARBA" id="ARBA00022989"/>
    </source>
</evidence>
<keyword evidence="9 12" id="KW-1133">Transmembrane helix</keyword>
<dbReference type="Proteomes" id="UP001221150">
    <property type="component" value="Unassembled WGS sequence"/>
</dbReference>
<keyword evidence="5 12" id="KW-0349">Heme</keyword>
<gene>
    <name evidence="13" type="ORF">P3H78_22995</name>
</gene>
<dbReference type="PANTHER" id="PTHR30365">
    <property type="entry name" value="CYTOCHROME D UBIQUINOL OXIDASE"/>
    <property type="match status" value="1"/>
</dbReference>
<evidence type="ECO:0000256" key="5">
    <source>
        <dbReference type="ARBA" id="ARBA00022617"/>
    </source>
</evidence>
<protein>
    <submittedName>
        <fullName evidence="13">Cytochrome ubiquinol oxidase subunit I</fullName>
    </submittedName>
</protein>
<reference evidence="13 14" key="1">
    <citation type="submission" date="2023-03" db="EMBL/GenBank/DDBJ databases">
        <title>Draft genome sequence of Streptomyces sp. K1PA1 isolated from peat swamp forest in Thailand.</title>
        <authorList>
            <person name="Klaysubun C."/>
            <person name="Duangmal K."/>
        </authorList>
    </citation>
    <scope>NUCLEOTIDE SEQUENCE [LARGE SCALE GENOMIC DNA]</scope>
    <source>
        <strain evidence="13 14">K1PA1</strain>
    </source>
</reference>
<keyword evidence="10 12" id="KW-0408">Iron</keyword>
<keyword evidence="7 12" id="KW-0479">Metal-binding</keyword>
<feature type="transmembrane region" description="Helical" evidence="12">
    <location>
        <begin position="31"/>
        <end position="52"/>
    </location>
</feature>